<evidence type="ECO:0000313" key="3">
    <source>
        <dbReference type="EMBL" id="EFN71157.1"/>
    </source>
</evidence>
<gene>
    <name evidence="3" type="ORF">EAG_05394</name>
</gene>
<feature type="compositionally biased region" description="Polar residues" evidence="1">
    <location>
        <begin position="197"/>
        <end position="209"/>
    </location>
</feature>
<sequence length="517" mass="60004">MMYTLKGSYAVMTLLLFTRTHGDLFRYAEQQQRYNPAIQSRPWYLAPSQEFVLREIILESVIPLPFDIKAIHKRPLDASFYGGPITATYSSDDANIVLSRGKVHRLFNGHWMLCEDGCVDCEPCATQGNPLFKWILRRIKRPSVSDPSRHDFQLTIISQTNDHFRTSFWPNSYIYATPQGERGSISITRMQHDNDSENSLPNLENSFSQQHHRSQDLWRLTERDSISQEKNHIQGNTSTDKSLEQKHRFRNMGHRPRPVEKVAEEANQLAPKLILGRDQRGQKHLIHVVPVDHPPINVAHFAPNHSISSHFVADQATRLNNTFPKHEKQIYQRIFRRVFDSLNTHRQSIESFLESPANNISEQQMASSMDSMEVAGFVWNNRDINHTNANFESLSHNDTLLSPFHVENQNEMEKYQQYKNSHGYQRINPDVNNYYVRYPNINQTKISHDQVPINFDFDRERRRTRVRPYSINNKNISKTNSSLLLQSSSAVNSMKQIDPNVTFVDEANTESSSITIE</sequence>
<feature type="region of interest" description="Disordered" evidence="1">
    <location>
        <begin position="192"/>
        <end position="215"/>
    </location>
</feature>
<dbReference type="InParanoid" id="E2A5X6"/>
<dbReference type="OMA" id="YQQIFRR"/>
<keyword evidence="4" id="KW-1185">Reference proteome</keyword>
<evidence type="ECO:0000256" key="1">
    <source>
        <dbReference type="SAM" id="MobiDB-lite"/>
    </source>
</evidence>
<evidence type="ECO:0000313" key="4">
    <source>
        <dbReference type="Proteomes" id="UP000000311"/>
    </source>
</evidence>
<dbReference type="EMBL" id="GL437072">
    <property type="protein sequence ID" value="EFN71157.1"/>
    <property type="molecule type" value="Genomic_DNA"/>
</dbReference>
<keyword evidence="2" id="KW-0732">Signal</keyword>
<dbReference type="AlphaFoldDB" id="E2A5X6"/>
<feature type="chain" id="PRO_5003156446" evidence="2">
    <location>
        <begin position="23"/>
        <end position="517"/>
    </location>
</feature>
<dbReference type="KEGG" id="cfo:105248822"/>
<organism evidence="4">
    <name type="scientific">Camponotus floridanus</name>
    <name type="common">Florida carpenter ant</name>
    <dbReference type="NCBI Taxonomy" id="104421"/>
    <lineage>
        <taxon>Eukaryota</taxon>
        <taxon>Metazoa</taxon>
        <taxon>Ecdysozoa</taxon>
        <taxon>Arthropoda</taxon>
        <taxon>Hexapoda</taxon>
        <taxon>Insecta</taxon>
        <taxon>Pterygota</taxon>
        <taxon>Neoptera</taxon>
        <taxon>Endopterygota</taxon>
        <taxon>Hymenoptera</taxon>
        <taxon>Apocrita</taxon>
        <taxon>Aculeata</taxon>
        <taxon>Formicoidea</taxon>
        <taxon>Formicidae</taxon>
        <taxon>Formicinae</taxon>
        <taxon>Camponotus</taxon>
    </lineage>
</organism>
<dbReference type="Proteomes" id="UP000000311">
    <property type="component" value="Unassembled WGS sequence"/>
</dbReference>
<dbReference type="OrthoDB" id="7696071at2759"/>
<proteinExistence type="predicted"/>
<feature type="region of interest" description="Disordered" evidence="1">
    <location>
        <begin position="226"/>
        <end position="245"/>
    </location>
</feature>
<feature type="signal peptide" evidence="2">
    <location>
        <begin position="1"/>
        <end position="22"/>
    </location>
</feature>
<protein>
    <submittedName>
        <fullName evidence="3">Uncharacterized protein</fullName>
    </submittedName>
</protein>
<accession>E2A5X6</accession>
<reference evidence="3 4" key="1">
    <citation type="journal article" date="2010" name="Science">
        <title>Genomic comparison of the ants Camponotus floridanus and Harpegnathos saltator.</title>
        <authorList>
            <person name="Bonasio R."/>
            <person name="Zhang G."/>
            <person name="Ye C."/>
            <person name="Mutti N.S."/>
            <person name="Fang X."/>
            <person name="Qin N."/>
            <person name="Donahue G."/>
            <person name="Yang P."/>
            <person name="Li Q."/>
            <person name="Li C."/>
            <person name="Zhang P."/>
            <person name="Huang Z."/>
            <person name="Berger S.L."/>
            <person name="Reinberg D."/>
            <person name="Wang J."/>
            <person name="Liebig J."/>
        </authorList>
    </citation>
    <scope>NUCLEOTIDE SEQUENCE [LARGE SCALE GENOMIC DNA]</scope>
    <source>
        <strain evidence="4">C129</strain>
    </source>
</reference>
<name>E2A5X6_CAMFO</name>
<evidence type="ECO:0000256" key="2">
    <source>
        <dbReference type="SAM" id="SignalP"/>
    </source>
</evidence>